<gene>
    <name evidence="1" type="ORF">NTEN_LOCUS24070</name>
</gene>
<accession>A0A6H5HS23</accession>
<protein>
    <submittedName>
        <fullName evidence="1">Uncharacterized protein</fullName>
    </submittedName>
</protein>
<dbReference type="EMBL" id="CADCXU010035388">
    <property type="protein sequence ID" value="CAB0020497.1"/>
    <property type="molecule type" value="Genomic_DNA"/>
</dbReference>
<reference evidence="1 2" key="1">
    <citation type="submission" date="2020-02" db="EMBL/GenBank/DDBJ databases">
        <authorList>
            <person name="Ferguson B K."/>
        </authorList>
    </citation>
    <scope>NUCLEOTIDE SEQUENCE [LARGE SCALE GENOMIC DNA]</scope>
</reference>
<keyword evidence="2" id="KW-1185">Reference proteome</keyword>
<evidence type="ECO:0000313" key="2">
    <source>
        <dbReference type="Proteomes" id="UP000479000"/>
    </source>
</evidence>
<dbReference type="Proteomes" id="UP000479000">
    <property type="component" value="Unassembled WGS sequence"/>
</dbReference>
<organism evidence="1 2">
    <name type="scientific">Nesidiocoris tenuis</name>
    <dbReference type="NCBI Taxonomy" id="355587"/>
    <lineage>
        <taxon>Eukaryota</taxon>
        <taxon>Metazoa</taxon>
        <taxon>Ecdysozoa</taxon>
        <taxon>Arthropoda</taxon>
        <taxon>Hexapoda</taxon>
        <taxon>Insecta</taxon>
        <taxon>Pterygota</taxon>
        <taxon>Neoptera</taxon>
        <taxon>Paraneoptera</taxon>
        <taxon>Hemiptera</taxon>
        <taxon>Heteroptera</taxon>
        <taxon>Panheteroptera</taxon>
        <taxon>Cimicomorpha</taxon>
        <taxon>Miridae</taxon>
        <taxon>Dicyphina</taxon>
        <taxon>Nesidiocoris</taxon>
    </lineage>
</organism>
<name>A0A6H5HS23_9HEMI</name>
<evidence type="ECO:0000313" key="1">
    <source>
        <dbReference type="EMBL" id="CAB0020497.1"/>
    </source>
</evidence>
<dbReference type="AlphaFoldDB" id="A0A6H5HS23"/>
<sequence>MQSSRCVKTINILFAKAGITIRFKSSFFHPRRGSSPFLVRHLLLMSRRLWRLWDFPFRTPERSNRPRHTGGSP</sequence>
<proteinExistence type="predicted"/>